<feature type="transmembrane region" description="Helical" evidence="1">
    <location>
        <begin position="155"/>
        <end position="177"/>
    </location>
</feature>
<feature type="domain" description="DUF6798" evidence="2">
    <location>
        <begin position="422"/>
        <end position="482"/>
    </location>
</feature>
<organism evidence="3 4">
    <name type="scientific">Nostoc punctiforme FACHB-252</name>
    <dbReference type="NCBI Taxonomy" id="1357509"/>
    <lineage>
        <taxon>Bacteria</taxon>
        <taxon>Bacillati</taxon>
        <taxon>Cyanobacteriota</taxon>
        <taxon>Cyanophyceae</taxon>
        <taxon>Nostocales</taxon>
        <taxon>Nostocaceae</taxon>
        <taxon>Nostoc</taxon>
    </lineage>
</organism>
<reference evidence="3 4" key="1">
    <citation type="journal article" date="2020" name="ISME J.">
        <title>Comparative genomics reveals insights into cyanobacterial evolution and habitat adaptation.</title>
        <authorList>
            <person name="Chen M.Y."/>
            <person name="Teng W.K."/>
            <person name="Zhao L."/>
            <person name="Hu C.X."/>
            <person name="Zhou Y.K."/>
            <person name="Han B.P."/>
            <person name="Song L.R."/>
            <person name="Shu W.S."/>
        </authorList>
    </citation>
    <scope>NUCLEOTIDE SEQUENCE [LARGE SCALE GENOMIC DNA]</scope>
    <source>
        <strain evidence="3 4">FACHB-252</strain>
    </source>
</reference>
<feature type="transmembrane region" description="Helical" evidence="1">
    <location>
        <begin position="183"/>
        <end position="212"/>
    </location>
</feature>
<dbReference type="EMBL" id="JACJTC010000009">
    <property type="protein sequence ID" value="MBD2612394.1"/>
    <property type="molecule type" value="Genomic_DNA"/>
</dbReference>
<dbReference type="InterPro" id="IPR046477">
    <property type="entry name" value="DUF6798"/>
</dbReference>
<keyword evidence="1" id="KW-1133">Transmembrane helix</keyword>
<feature type="transmembrane region" description="Helical" evidence="1">
    <location>
        <begin position="279"/>
        <end position="299"/>
    </location>
</feature>
<sequence length="548" mass="62734">MKFVFFEMLKLPSISQKRFLHQKWALKSTDWPVLEIIAVLGLLCLTNLLSDIMARNDIDALPLARQFADPHWVPKDWSVNQPPVYRILFQSLFGSFIAHWGFLASSLIGRFFCYALIAWGLVLIGRKLGLNLLLQMLAVAMFLRGHQGVAAGERIVGVLETKIFAYAMVILAIAFMLRKRYRLMAFLLGLATSFHVLVGGYTTLFATVLIVLRRKIYFPSARELGFMILLYLISGVFGLKPVIEQLSSPTPASPIPISYIYVFLRMPHHLNPLSWPANWWITPTFYLVLLVSSAVVVWLNRRTQTLPEQLEEYQAQIGLFQFTLISLIPYVLGLVIAPFDSQGTLLQYYLFRVGDVMLHLNACLLFACALNSIFASRKQQKLLALLCTIVVSISIVKGFHHFKTEFQSTLNFPDKTQEVDPQWKDMANWVRQNTPKNDIFVSPPVEFANFIWLTERPTIAKHKLMAQTKAGTLEWFSRMRDLSGNFNGVDPLTHFSEKLLTEGYNNLTTDQAKALMVKYDAKYFVTRIQHQLDLPIAYRNQSYVLYTK</sequence>
<keyword evidence="4" id="KW-1185">Reference proteome</keyword>
<evidence type="ECO:0000256" key="1">
    <source>
        <dbReference type="SAM" id="Phobius"/>
    </source>
</evidence>
<feature type="transmembrane region" description="Helical" evidence="1">
    <location>
        <begin position="319"/>
        <end position="337"/>
    </location>
</feature>
<dbReference type="RefSeq" id="WP_190949916.1">
    <property type="nucleotide sequence ID" value="NZ_JACJTC010000009.1"/>
</dbReference>
<gene>
    <name evidence="3" type="ORF">H6G94_14095</name>
</gene>
<comment type="caution">
    <text evidence="3">The sequence shown here is derived from an EMBL/GenBank/DDBJ whole genome shotgun (WGS) entry which is preliminary data.</text>
</comment>
<proteinExistence type="predicted"/>
<keyword evidence="1" id="KW-0472">Membrane</keyword>
<evidence type="ECO:0000259" key="2">
    <source>
        <dbReference type="Pfam" id="PF20604"/>
    </source>
</evidence>
<dbReference type="Proteomes" id="UP000606396">
    <property type="component" value="Unassembled WGS sequence"/>
</dbReference>
<feature type="transmembrane region" description="Helical" evidence="1">
    <location>
        <begin position="123"/>
        <end position="143"/>
    </location>
</feature>
<protein>
    <recommendedName>
        <fullName evidence="2">DUF6798 domain-containing protein</fullName>
    </recommendedName>
</protein>
<keyword evidence="1" id="KW-0812">Transmembrane</keyword>
<feature type="transmembrane region" description="Helical" evidence="1">
    <location>
        <begin position="349"/>
        <end position="370"/>
    </location>
</feature>
<feature type="transmembrane region" description="Helical" evidence="1">
    <location>
        <begin position="382"/>
        <end position="402"/>
    </location>
</feature>
<evidence type="ECO:0000313" key="4">
    <source>
        <dbReference type="Proteomes" id="UP000606396"/>
    </source>
</evidence>
<feature type="transmembrane region" description="Helical" evidence="1">
    <location>
        <begin position="224"/>
        <end position="243"/>
    </location>
</feature>
<dbReference type="Pfam" id="PF20604">
    <property type="entry name" value="DUF6798"/>
    <property type="match status" value="1"/>
</dbReference>
<name>A0ABR8H9Q8_NOSPU</name>
<evidence type="ECO:0000313" key="3">
    <source>
        <dbReference type="EMBL" id="MBD2612394.1"/>
    </source>
</evidence>
<accession>A0ABR8H9Q8</accession>